<keyword evidence="2" id="KW-1185">Reference proteome</keyword>
<dbReference type="InterPro" id="IPR007325">
    <property type="entry name" value="KFase/CYL"/>
</dbReference>
<gene>
    <name evidence="1" type="ORF">H8S23_05550</name>
</gene>
<dbReference type="AlphaFoldDB" id="A0A923I9W7"/>
<reference evidence="1" key="1">
    <citation type="submission" date="2020-08" db="EMBL/GenBank/DDBJ databases">
        <title>Genome public.</title>
        <authorList>
            <person name="Liu C."/>
            <person name="Sun Q."/>
        </authorList>
    </citation>
    <scope>NUCLEOTIDE SEQUENCE</scope>
    <source>
        <strain evidence="1">BX8</strain>
    </source>
</reference>
<accession>A0A923I9W7</accession>
<dbReference type="Proteomes" id="UP000659630">
    <property type="component" value="Unassembled WGS sequence"/>
</dbReference>
<proteinExistence type="predicted"/>
<sequence length="187" mass="20686">MLIDLTLRVTPALAADAQGREKKALTGHLGTHFDVMDREFPLDYVRRQGVFFDVSALRGQEIEPEDVDLSLLEPGTFAAFYTGFLDEAGYGTAAYFKQHPQLSQALISALLERRVSLIGVDCAGIRRGPEHTPADQRCADRGTFVVENLCRLDRVLEGDPTARCVVHTYPMNFSGMTGLPCRVVAER</sequence>
<dbReference type="InterPro" id="IPR037175">
    <property type="entry name" value="KFase_sf"/>
</dbReference>
<name>A0A923I9W7_9FIRM</name>
<evidence type="ECO:0000313" key="1">
    <source>
        <dbReference type="EMBL" id="MBC5580963.1"/>
    </source>
</evidence>
<dbReference type="Pfam" id="PF04199">
    <property type="entry name" value="Cyclase"/>
    <property type="match status" value="1"/>
</dbReference>
<dbReference type="EMBL" id="JACONZ010000002">
    <property type="protein sequence ID" value="MBC5580963.1"/>
    <property type="molecule type" value="Genomic_DNA"/>
</dbReference>
<dbReference type="Gene3D" id="3.50.30.50">
    <property type="entry name" value="Putative cyclase"/>
    <property type="match status" value="1"/>
</dbReference>
<protein>
    <submittedName>
        <fullName evidence="1">Cyclase family protein</fullName>
    </submittedName>
</protein>
<dbReference type="SUPFAM" id="SSF102198">
    <property type="entry name" value="Putative cyclase"/>
    <property type="match status" value="1"/>
</dbReference>
<evidence type="ECO:0000313" key="2">
    <source>
        <dbReference type="Proteomes" id="UP000659630"/>
    </source>
</evidence>
<dbReference type="RefSeq" id="WP_186887339.1">
    <property type="nucleotide sequence ID" value="NZ_JACONZ010000002.1"/>
</dbReference>
<dbReference type="GO" id="GO:0019441">
    <property type="term" value="P:L-tryptophan catabolic process to kynurenine"/>
    <property type="evidence" value="ECO:0007669"/>
    <property type="project" value="InterPro"/>
</dbReference>
<dbReference type="GO" id="GO:0004061">
    <property type="term" value="F:arylformamidase activity"/>
    <property type="evidence" value="ECO:0007669"/>
    <property type="project" value="InterPro"/>
</dbReference>
<organism evidence="1 2">
    <name type="scientific">Anaerofilum hominis</name>
    <dbReference type="NCBI Taxonomy" id="2763016"/>
    <lineage>
        <taxon>Bacteria</taxon>
        <taxon>Bacillati</taxon>
        <taxon>Bacillota</taxon>
        <taxon>Clostridia</taxon>
        <taxon>Eubacteriales</taxon>
        <taxon>Oscillospiraceae</taxon>
        <taxon>Anaerofilum</taxon>
    </lineage>
</organism>
<comment type="caution">
    <text evidence="1">The sequence shown here is derived from an EMBL/GenBank/DDBJ whole genome shotgun (WGS) entry which is preliminary data.</text>
</comment>